<evidence type="ECO:0000313" key="2">
    <source>
        <dbReference type="EMBL" id="QZD94950.1"/>
    </source>
</evidence>
<accession>A0ABX9A0Z1</accession>
<evidence type="ECO:0000256" key="1">
    <source>
        <dbReference type="SAM" id="Phobius"/>
    </source>
</evidence>
<dbReference type="Proteomes" id="UP000824321">
    <property type="component" value="Chromosome"/>
</dbReference>
<keyword evidence="3" id="KW-1185">Reference proteome</keyword>
<keyword evidence="1" id="KW-1133">Transmembrane helix</keyword>
<proteinExistence type="predicted"/>
<reference evidence="2 3" key="1">
    <citation type="submission" date="2021-08" db="EMBL/GenBank/DDBJ databases">
        <title>Comparative Genomics Analysis of the Genus Qipengyuania Reveals Extensive Genetic Diversity and Metabolic Versatility, Including the Description of Fifteen Novel Species.</title>
        <authorList>
            <person name="Liu Y."/>
        </authorList>
    </citation>
    <scope>NUCLEOTIDE SEQUENCE [LARGE SCALE GENOMIC DNA]</scope>
    <source>
        <strain evidence="2 3">1NDH1</strain>
    </source>
</reference>
<keyword evidence="1" id="KW-0472">Membrane</keyword>
<feature type="transmembrane region" description="Helical" evidence="1">
    <location>
        <begin position="69"/>
        <end position="88"/>
    </location>
</feature>
<gene>
    <name evidence="2" type="ORF">K3136_12855</name>
</gene>
<sequence>MEQALVFASIVLGVAVAFELGHLNTVLRSKMVRWHWAQPAFALFILLSIIAYWWAAAANSEGSISFAQFMPVMFQLVMLVLLAAVALPDSIPEDGIDLAEYYLENRKYQWLLVSLYFWSIHLGYLGHVFTTSDTAFDVLLRAGPDTVFGLLFIVMIFAKRWSVIGAGFALISLSPLIWAARSLG</sequence>
<feature type="transmembrane region" description="Helical" evidence="1">
    <location>
        <begin position="108"/>
        <end position="126"/>
    </location>
</feature>
<feature type="transmembrane region" description="Helical" evidence="1">
    <location>
        <begin position="36"/>
        <end position="57"/>
    </location>
</feature>
<name>A0ABX9A0Z1_9SPHN</name>
<organism evidence="2 3">
    <name type="scientific">Qipengyuania gelatinilytica</name>
    <dbReference type="NCBI Taxonomy" id="2867231"/>
    <lineage>
        <taxon>Bacteria</taxon>
        <taxon>Pseudomonadati</taxon>
        <taxon>Pseudomonadota</taxon>
        <taxon>Alphaproteobacteria</taxon>
        <taxon>Sphingomonadales</taxon>
        <taxon>Erythrobacteraceae</taxon>
        <taxon>Qipengyuania</taxon>
    </lineage>
</organism>
<protein>
    <recommendedName>
        <fullName evidence="4">NnrU protein</fullName>
    </recommendedName>
</protein>
<evidence type="ECO:0008006" key="4">
    <source>
        <dbReference type="Google" id="ProtNLM"/>
    </source>
</evidence>
<keyword evidence="1" id="KW-0812">Transmembrane</keyword>
<evidence type="ECO:0000313" key="3">
    <source>
        <dbReference type="Proteomes" id="UP000824321"/>
    </source>
</evidence>
<dbReference type="EMBL" id="CP081294">
    <property type="protein sequence ID" value="QZD94950.1"/>
    <property type="molecule type" value="Genomic_DNA"/>
</dbReference>